<evidence type="ECO:0000313" key="2">
    <source>
        <dbReference type="Proteomes" id="UP000076079"/>
    </source>
</evidence>
<name>A0A143PW60_LUTPR</name>
<dbReference type="RefSeq" id="WP_110174241.1">
    <property type="nucleotide sequence ID" value="NZ_CP015136.1"/>
</dbReference>
<keyword evidence="2" id="KW-1185">Reference proteome</keyword>
<dbReference type="Pfam" id="PF08811">
    <property type="entry name" value="DUF1800"/>
    <property type="match status" value="1"/>
</dbReference>
<accession>A0A143PW60</accession>
<protein>
    <recommendedName>
        <fullName evidence="3">DUF1800 domain-containing protein</fullName>
    </recommendedName>
</protein>
<evidence type="ECO:0000313" key="1">
    <source>
        <dbReference type="EMBL" id="AMY12822.1"/>
    </source>
</evidence>
<dbReference type="STRING" id="1855912.LuPra_06104"/>
<sequence length="494" mass="54844">MARRDDRIEHLLRRAGFGGSPDEVAELAQIGYQAAVDLLVFYEQAPDDVDARIGVPGHVGVTTRGQFSPDTSIADARQRWLFRMVHSRRPLQEKMALFWHHHFATAHQKISETYGGTVATRMLAASETYNGPANSPPGQIETFRANALGSFHDLLVSVARDPAMLVWLDGRLNVRGTSQENFAREVMELFTMGIRPSDAAPNNYTEDDVKAAARVFTGWNLNVAGRGANNVNDATLSYNYLYRADRHDTASKTFSFDIYPGGGRTITSSGEQEGLDFLLACCRHPQTGPRLARKLYAFFVSELQPAPQSFVDRIANTFYTTNFDMRRVVLQVLLSPDFQDESNYYTRYAWPVEFVVKSIKETGWAGFSVDGALSPLVAMGQTLFEPPDVNGWETGAGWFSTGGMLARMNFAATLTQNQRFNLRDAARPSKGSPESVLSYTLDRLSTMPFDPPPYNELLGYLRAGTNWTGSDTELLAKAAGVTHLVLASPEYQFV</sequence>
<organism evidence="1 2">
    <name type="scientific">Luteitalea pratensis</name>
    <dbReference type="NCBI Taxonomy" id="1855912"/>
    <lineage>
        <taxon>Bacteria</taxon>
        <taxon>Pseudomonadati</taxon>
        <taxon>Acidobacteriota</taxon>
        <taxon>Vicinamibacteria</taxon>
        <taxon>Vicinamibacterales</taxon>
        <taxon>Vicinamibacteraceae</taxon>
        <taxon>Luteitalea</taxon>
    </lineage>
</organism>
<dbReference type="EMBL" id="CP015136">
    <property type="protein sequence ID" value="AMY12822.1"/>
    <property type="molecule type" value="Genomic_DNA"/>
</dbReference>
<dbReference type="OrthoDB" id="9772295at2"/>
<proteinExistence type="predicted"/>
<reference evidence="2" key="2">
    <citation type="submission" date="2016-04" db="EMBL/GenBank/DDBJ databases">
        <title>First Complete Genome Sequence of a Subdivision 6 Acidobacterium.</title>
        <authorList>
            <person name="Huang S."/>
            <person name="Vieira S."/>
            <person name="Bunk B."/>
            <person name="Riedel T."/>
            <person name="Sproeer C."/>
            <person name="Overmann J."/>
        </authorList>
    </citation>
    <scope>NUCLEOTIDE SEQUENCE [LARGE SCALE GENOMIC DNA]</scope>
    <source>
        <strain evidence="2">DSM 100886 HEG_-6_39</strain>
    </source>
</reference>
<dbReference type="PATRIC" id="fig|1813736.3.peg.6411"/>
<reference evidence="1 2" key="1">
    <citation type="journal article" date="2016" name="Genome Announc.">
        <title>First Complete Genome Sequence of a Subdivision 6 Acidobacterium Strain.</title>
        <authorList>
            <person name="Huang S."/>
            <person name="Vieira S."/>
            <person name="Bunk B."/>
            <person name="Riedel T."/>
            <person name="Sproer C."/>
            <person name="Overmann J."/>
        </authorList>
    </citation>
    <scope>NUCLEOTIDE SEQUENCE [LARGE SCALE GENOMIC DNA]</scope>
    <source>
        <strain evidence="2">DSM 100886 HEG_-6_39</strain>
    </source>
</reference>
<dbReference type="AlphaFoldDB" id="A0A143PW60"/>
<dbReference type="Proteomes" id="UP000076079">
    <property type="component" value="Chromosome"/>
</dbReference>
<dbReference type="KEGG" id="abac:LuPra_06104"/>
<dbReference type="InterPro" id="IPR014917">
    <property type="entry name" value="DUF1800"/>
</dbReference>
<evidence type="ECO:0008006" key="3">
    <source>
        <dbReference type="Google" id="ProtNLM"/>
    </source>
</evidence>
<gene>
    <name evidence="1" type="ORF">LuPra_06104</name>
</gene>